<sequence length="147" mass="17816">MSVVPMEQLRLKKQITFERNLLRELTIEEVQKDVRDCFQPFFHFYYVYDSAIREEAIEQAMEAYLLGAEASQFRLCGVSEEEISERYEVELKTISLDFFDYLEYWQQATSHNGWFTVRGEKVCTDFFLRWWNIGLEKGERRRRLKLD</sequence>
<protein>
    <submittedName>
        <fullName evidence="1">DUF2521 family protein</fullName>
    </submittedName>
</protein>
<evidence type="ECO:0000313" key="1">
    <source>
        <dbReference type="EMBL" id="MYL35855.1"/>
    </source>
</evidence>
<dbReference type="AlphaFoldDB" id="A0A6I5A650"/>
<comment type="caution">
    <text evidence="1">The sequence shown here is derived from an EMBL/GenBank/DDBJ whole genome shotgun (WGS) entry which is preliminary data.</text>
</comment>
<dbReference type="RefSeq" id="WP_160910281.1">
    <property type="nucleotide sequence ID" value="NZ_WMEQ01000023.1"/>
</dbReference>
<dbReference type="Pfam" id="PF10730">
    <property type="entry name" value="DUF2521"/>
    <property type="match status" value="1"/>
</dbReference>
<organism evidence="1 2">
    <name type="scientific">Pontibacillus yanchengensis</name>
    <dbReference type="NCBI Taxonomy" id="462910"/>
    <lineage>
        <taxon>Bacteria</taxon>
        <taxon>Bacillati</taxon>
        <taxon>Bacillota</taxon>
        <taxon>Bacilli</taxon>
        <taxon>Bacillales</taxon>
        <taxon>Bacillaceae</taxon>
        <taxon>Pontibacillus</taxon>
    </lineage>
</organism>
<accession>A0A6I5A650</accession>
<name>A0A6I5A650_9BACI</name>
<dbReference type="OrthoDB" id="2915109at2"/>
<gene>
    <name evidence="1" type="ORF">GLW05_19985</name>
</gene>
<dbReference type="InterPro" id="IPR019667">
    <property type="entry name" value="Uncharacterised_YbaK"/>
</dbReference>
<reference evidence="1 2" key="1">
    <citation type="submission" date="2019-11" db="EMBL/GenBank/DDBJ databases">
        <title>Genome sequences of 17 halophilic strains isolated from different environments.</title>
        <authorList>
            <person name="Furrow R.E."/>
        </authorList>
    </citation>
    <scope>NUCLEOTIDE SEQUENCE [LARGE SCALE GENOMIC DNA]</scope>
    <source>
        <strain evidence="1 2">22514_16_FS</strain>
    </source>
</reference>
<evidence type="ECO:0000313" key="2">
    <source>
        <dbReference type="Proteomes" id="UP000468638"/>
    </source>
</evidence>
<proteinExistence type="predicted"/>
<dbReference type="EMBL" id="WMEQ01000023">
    <property type="protein sequence ID" value="MYL35855.1"/>
    <property type="molecule type" value="Genomic_DNA"/>
</dbReference>
<dbReference type="Proteomes" id="UP000468638">
    <property type="component" value="Unassembled WGS sequence"/>
</dbReference>